<reference evidence="1" key="1">
    <citation type="submission" date="2023-07" db="EMBL/GenBank/DDBJ databases">
        <title>The genome sequence of Rhodocytophaga aerolata KACC 12507.</title>
        <authorList>
            <person name="Zhang X."/>
        </authorList>
    </citation>
    <scope>NUCLEOTIDE SEQUENCE</scope>
    <source>
        <strain evidence="1">KACC 12507</strain>
    </source>
</reference>
<keyword evidence="2" id="KW-1185">Reference proteome</keyword>
<comment type="caution">
    <text evidence="1">The sequence shown here is derived from an EMBL/GenBank/DDBJ whole genome shotgun (WGS) entry which is preliminary data.</text>
</comment>
<accession>A0ABT8RJS5</accession>
<evidence type="ECO:0000313" key="2">
    <source>
        <dbReference type="Proteomes" id="UP001168528"/>
    </source>
</evidence>
<protein>
    <submittedName>
        <fullName evidence="1">Uncharacterized protein</fullName>
    </submittedName>
</protein>
<gene>
    <name evidence="1" type="ORF">Q0590_36005</name>
</gene>
<proteinExistence type="predicted"/>
<evidence type="ECO:0000313" key="1">
    <source>
        <dbReference type="EMBL" id="MDO1451734.1"/>
    </source>
</evidence>
<dbReference type="RefSeq" id="WP_302042530.1">
    <property type="nucleotide sequence ID" value="NZ_JAUKPO010000085.1"/>
</dbReference>
<sequence>MFTQPIPFEIHITTKDLPKTKIDLFVNICVQNGGKPLLIELYQGECISQPMFSKVIYSDNLNTVMAQASNYTHLLHQYGFQTKRIKTEIPASCVDTVQIPTQPGFTPYFEWHGKIEVNRIDQLLELCSSYKAHLSRNSLKDEKQTRFLTLREYGSKEIFQERIDAVVSRLAQGGWQVLKQQSEYCLSDTNIDLDKGWLPN</sequence>
<organism evidence="1 2">
    <name type="scientific">Rhodocytophaga aerolata</name>
    <dbReference type="NCBI Taxonomy" id="455078"/>
    <lineage>
        <taxon>Bacteria</taxon>
        <taxon>Pseudomonadati</taxon>
        <taxon>Bacteroidota</taxon>
        <taxon>Cytophagia</taxon>
        <taxon>Cytophagales</taxon>
        <taxon>Rhodocytophagaceae</taxon>
        <taxon>Rhodocytophaga</taxon>
    </lineage>
</organism>
<dbReference type="Proteomes" id="UP001168528">
    <property type="component" value="Unassembled WGS sequence"/>
</dbReference>
<dbReference type="EMBL" id="JAUKPO010000085">
    <property type="protein sequence ID" value="MDO1451734.1"/>
    <property type="molecule type" value="Genomic_DNA"/>
</dbReference>
<name>A0ABT8RJS5_9BACT</name>